<proteinExistence type="predicted"/>
<dbReference type="InterPro" id="IPR006427">
    <property type="entry name" value="Portal_HK97"/>
</dbReference>
<dbReference type="EMBL" id="RSFW01000037">
    <property type="protein sequence ID" value="RSD21119.1"/>
    <property type="molecule type" value="Genomic_DNA"/>
</dbReference>
<comment type="caution">
    <text evidence="1">The sequence shown here is derived from an EMBL/GenBank/DDBJ whole genome shotgun (WGS) entry which is preliminary data.</text>
</comment>
<organism evidence="1 2">
    <name type="scientific">Mesobacillus subterraneus</name>
    <dbReference type="NCBI Taxonomy" id="285983"/>
    <lineage>
        <taxon>Bacteria</taxon>
        <taxon>Bacillati</taxon>
        <taxon>Bacillota</taxon>
        <taxon>Bacilli</taxon>
        <taxon>Bacillales</taxon>
        <taxon>Bacillaceae</taxon>
        <taxon>Mesobacillus</taxon>
    </lineage>
</organism>
<evidence type="ECO:0000313" key="2">
    <source>
        <dbReference type="Proteomes" id="UP000279911"/>
    </source>
</evidence>
<protein>
    <submittedName>
        <fullName evidence="1">Phage portal protein</fullName>
    </submittedName>
</protein>
<evidence type="ECO:0000313" key="1">
    <source>
        <dbReference type="EMBL" id="RSD21119.1"/>
    </source>
</evidence>
<dbReference type="NCBIfam" id="TIGR01537">
    <property type="entry name" value="portal_HK97"/>
    <property type="match status" value="1"/>
</dbReference>
<accession>A0A427TE43</accession>
<gene>
    <name evidence="1" type="ORF">EJA10_22485</name>
</gene>
<sequence>MKTTARRIFRVQTRSYEGSGYNFTRWFSPRIINLTNPANKLATNETIFSAVSKLSNSMATLPLKLYKEFNPVMNGSSDILMNSPNPNMTSFDFFRTLEVHRNTEGNGYALKLYDEFEQVESLWILDPLKVRPMIEANSRELWYEIDGDKGKTLVHNHDMIHVKHIHTTGYKGLSPIDVLKNTLEFDQEVRTFSLDQMDGAKYSFILKYASNLSPDKKKEIIDNFRQFYSENGGVLIQEAGVEIDKLQSQFIDTKVFQAEKVTRSRVANVYNMPVHMLGETEGQSFSSMEQMSLEFAQNTMLPIVRQYEQEMNRKLLTREERLRGLYFKFNVNALLRADTTTRGEFYFKGIRSGWFKPNEVRAFEELPPVDGGDQLFVSGDLYPIEQAGKEVRAGNEKEPTAS</sequence>
<dbReference type="InterPro" id="IPR006944">
    <property type="entry name" value="Phage/GTA_portal"/>
</dbReference>
<dbReference type="AlphaFoldDB" id="A0A427TE43"/>
<dbReference type="Proteomes" id="UP000279911">
    <property type="component" value="Unassembled WGS sequence"/>
</dbReference>
<dbReference type="Pfam" id="PF04860">
    <property type="entry name" value="Phage_portal"/>
    <property type="match status" value="1"/>
</dbReference>
<reference evidence="2" key="1">
    <citation type="submission" date="2018-12" db="EMBL/GenBank/DDBJ databases">
        <title>Bacillus chawlae sp. nov., Bacillus glennii sp. nov., and Bacillus saganii sp. nov. Isolated from the Vehicle Assembly Building at Kennedy Space Center where the Viking Spacecraft were Assembled.</title>
        <authorList>
            <person name="Seuylemezian A."/>
            <person name="Vaishampayan P."/>
        </authorList>
    </citation>
    <scope>NUCLEOTIDE SEQUENCE [LARGE SCALE GENOMIC DNA]</scope>
    <source>
        <strain evidence="2">DSM 13966</strain>
    </source>
</reference>
<name>A0A427TE43_9BACI</name>
<dbReference type="OrthoDB" id="9765386at2"/>